<evidence type="ECO:0000259" key="6">
    <source>
        <dbReference type="PROSITE" id="PS51462"/>
    </source>
</evidence>
<dbReference type="Pfam" id="PF00293">
    <property type="entry name" value="NUDIX"/>
    <property type="match status" value="1"/>
</dbReference>
<sequence>MTVYTPRRAARVLLVDADDRVLLFAGTDPARPDHGYWFTPGGGLDPGESPADGAARELAEETGLRLTPAELGAPVWSETTEFPFDGVWYRQEQEYFLVRVPTWEVDTAGFNEIERASVSGHRWWPLTELAGTDERYYPTDLPALLDRVLAADRPAAAGGTPC</sequence>
<dbReference type="Gene3D" id="3.90.79.10">
    <property type="entry name" value="Nucleoside Triphosphate Pyrophosphohydrolase"/>
    <property type="match status" value="1"/>
</dbReference>
<protein>
    <submittedName>
        <fullName evidence="8">NUDIX domain-containing protein</fullName>
    </submittedName>
</protein>
<feature type="domain" description="Nudix hydrolase" evidence="6">
    <location>
        <begin position="5"/>
        <end position="146"/>
    </location>
</feature>
<proteinExistence type="inferred from homology"/>
<comment type="similarity">
    <text evidence="2 5">Belongs to the Nudix hydrolase family.</text>
</comment>
<dbReference type="RefSeq" id="WP_350930812.1">
    <property type="nucleotide sequence ID" value="NZ_CP157762.1"/>
</dbReference>
<comment type="cofactor">
    <cofactor evidence="1">
        <name>Mg(2+)</name>
        <dbReference type="ChEBI" id="CHEBI:18420"/>
    </cofactor>
</comment>
<dbReference type="InterPro" id="IPR000086">
    <property type="entry name" value="NUDIX_hydrolase_dom"/>
</dbReference>
<dbReference type="PANTHER" id="PTHR43046">
    <property type="entry name" value="GDP-MANNOSE MANNOSYL HYDROLASE"/>
    <property type="match status" value="1"/>
</dbReference>
<dbReference type="PROSITE" id="PS00893">
    <property type="entry name" value="NUDIX_BOX"/>
    <property type="match status" value="1"/>
</dbReference>
<reference evidence="8" key="2">
    <citation type="submission" date="2024-06" db="EMBL/GenBank/DDBJ databases">
        <title>Micromonospora mangrovi CCTCC AA 2012012 genome sequences.</title>
        <authorList>
            <person name="Gao J."/>
        </authorList>
    </citation>
    <scope>NUCLEOTIDE SEQUENCE</scope>
    <source>
        <strain evidence="8">CCTCC AA 2012012</strain>
    </source>
</reference>
<dbReference type="PROSITE" id="PS51462">
    <property type="entry name" value="NUDIX"/>
    <property type="match status" value="1"/>
</dbReference>
<evidence type="ECO:0000256" key="5">
    <source>
        <dbReference type="RuleBase" id="RU003476"/>
    </source>
</evidence>
<dbReference type="InterPro" id="IPR015797">
    <property type="entry name" value="NUDIX_hydrolase-like_dom_sf"/>
</dbReference>
<gene>
    <name evidence="8" type="ORF">ABUL08_16550</name>
    <name evidence="7" type="ORF">VK199_16485</name>
</gene>
<dbReference type="PRINTS" id="PR00502">
    <property type="entry name" value="NUDIXFAMILY"/>
</dbReference>
<dbReference type="GO" id="GO:0016787">
    <property type="term" value="F:hydrolase activity"/>
    <property type="evidence" value="ECO:0007669"/>
    <property type="project" value="UniProtKB-KW"/>
</dbReference>
<accession>A0AAU8H6F6</accession>
<dbReference type="InterPro" id="IPR020084">
    <property type="entry name" value="NUDIX_hydrolase_CS"/>
</dbReference>
<dbReference type="EMBL" id="CP157762">
    <property type="protein sequence ID" value="XBP91266.1"/>
    <property type="molecule type" value="Genomic_DNA"/>
</dbReference>
<evidence type="ECO:0000313" key="7">
    <source>
        <dbReference type="EMBL" id="XBP91266.1"/>
    </source>
</evidence>
<dbReference type="SUPFAM" id="SSF55811">
    <property type="entry name" value="Nudix"/>
    <property type="match status" value="1"/>
</dbReference>
<keyword evidence="3 5" id="KW-0378">Hydrolase</keyword>
<name>A0AAU8H6F6_9ACTN</name>
<evidence type="ECO:0000256" key="2">
    <source>
        <dbReference type="ARBA" id="ARBA00005582"/>
    </source>
</evidence>
<dbReference type="PANTHER" id="PTHR43046:SF12">
    <property type="entry name" value="GDP-MANNOSE MANNOSYL HYDROLASE"/>
    <property type="match status" value="1"/>
</dbReference>
<keyword evidence="4" id="KW-0460">Magnesium</keyword>
<dbReference type="EMBL" id="CP159342">
    <property type="protein sequence ID" value="XCH71964.1"/>
    <property type="molecule type" value="Genomic_DNA"/>
</dbReference>
<dbReference type="AlphaFoldDB" id="A0AAU8H6F6"/>
<evidence type="ECO:0000256" key="1">
    <source>
        <dbReference type="ARBA" id="ARBA00001946"/>
    </source>
</evidence>
<evidence type="ECO:0000256" key="4">
    <source>
        <dbReference type="ARBA" id="ARBA00022842"/>
    </source>
</evidence>
<evidence type="ECO:0000256" key="3">
    <source>
        <dbReference type="ARBA" id="ARBA00022801"/>
    </source>
</evidence>
<dbReference type="InterPro" id="IPR020476">
    <property type="entry name" value="Nudix_hydrolase"/>
</dbReference>
<dbReference type="CDD" id="cd04685">
    <property type="entry name" value="NUDIX_Hydrolase"/>
    <property type="match status" value="1"/>
</dbReference>
<organism evidence="8">
    <name type="scientific">Micromonospora sp. CCTCC AA 2012012</name>
    <dbReference type="NCBI Taxonomy" id="3111921"/>
    <lineage>
        <taxon>Bacteria</taxon>
        <taxon>Bacillati</taxon>
        <taxon>Actinomycetota</taxon>
        <taxon>Actinomycetes</taxon>
        <taxon>Micromonosporales</taxon>
        <taxon>Micromonosporaceae</taxon>
        <taxon>Micromonospora</taxon>
    </lineage>
</organism>
<evidence type="ECO:0000313" key="8">
    <source>
        <dbReference type="EMBL" id="XCH71964.1"/>
    </source>
</evidence>
<reference evidence="7" key="1">
    <citation type="submission" date="2024-01" db="EMBL/GenBank/DDBJ databases">
        <title>The genome sequence of Micromonospora mangrovi CCTCC AA 2012012.</title>
        <authorList>
            <person name="Gao J."/>
        </authorList>
    </citation>
    <scope>NUCLEOTIDE SEQUENCE</scope>
    <source>
        <strain evidence="7">CCTCC AA 2012012</strain>
    </source>
</reference>